<dbReference type="RefSeq" id="WP_173316966.1">
    <property type="nucleotide sequence ID" value="NZ_BAAAUE010000022.1"/>
</dbReference>
<dbReference type="EMBL" id="BLWC01000001">
    <property type="protein sequence ID" value="GFN00744.1"/>
    <property type="molecule type" value="Genomic_DNA"/>
</dbReference>
<reference evidence="1 3" key="1">
    <citation type="submission" date="2020-05" db="EMBL/GenBank/DDBJ databases">
        <title>Whole genome shotgun sequence of Streptomyces fulvorobeus NBRC 15897.</title>
        <authorList>
            <person name="Komaki H."/>
            <person name="Tamura T."/>
        </authorList>
    </citation>
    <scope>NUCLEOTIDE SEQUENCE [LARGE SCALE GENOMIC DNA]</scope>
    <source>
        <strain evidence="1 3">NBRC 15897</strain>
    </source>
</reference>
<proteinExistence type="predicted"/>
<name>A0A7J0CFQ7_9ACTN</name>
<sequence length="55" mass="6346">MNDTIARIVFEEWAAQFVRPEGSMPRRTDFLRTAFPHTYAPAVPVTLRGPKWGTR</sequence>
<comment type="caution">
    <text evidence="1">The sequence shown here is derived from an EMBL/GenBank/DDBJ whole genome shotgun (WGS) entry which is preliminary data.</text>
</comment>
<keyword evidence="3" id="KW-1185">Reference proteome</keyword>
<dbReference type="Proteomes" id="UP000530403">
    <property type="component" value="Unassembled WGS sequence"/>
</dbReference>
<evidence type="ECO:0000313" key="3">
    <source>
        <dbReference type="Proteomes" id="UP000498980"/>
    </source>
</evidence>
<dbReference type="EMBL" id="JACCCF010000001">
    <property type="protein sequence ID" value="NYE44229.1"/>
    <property type="molecule type" value="Genomic_DNA"/>
</dbReference>
<reference evidence="2 4" key="2">
    <citation type="submission" date="2020-07" db="EMBL/GenBank/DDBJ databases">
        <title>Sequencing the genomes of 1000 actinobacteria strains.</title>
        <authorList>
            <person name="Klenk H.-P."/>
        </authorList>
    </citation>
    <scope>NUCLEOTIDE SEQUENCE [LARGE SCALE GENOMIC DNA]</scope>
    <source>
        <strain evidence="2 4">DSM 41455</strain>
    </source>
</reference>
<evidence type="ECO:0000313" key="1">
    <source>
        <dbReference type="EMBL" id="GFN00744.1"/>
    </source>
</evidence>
<evidence type="ECO:0000313" key="4">
    <source>
        <dbReference type="Proteomes" id="UP000530403"/>
    </source>
</evidence>
<protein>
    <submittedName>
        <fullName evidence="1">Uncharacterized protein</fullName>
    </submittedName>
</protein>
<gene>
    <name evidence="2" type="ORF">HEB29_005240</name>
    <name evidence="1" type="ORF">Sfulv_55540</name>
</gene>
<dbReference type="AlphaFoldDB" id="A0A7J0CFQ7"/>
<dbReference type="Proteomes" id="UP000498980">
    <property type="component" value="Unassembled WGS sequence"/>
</dbReference>
<evidence type="ECO:0000313" key="2">
    <source>
        <dbReference type="EMBL" id="NYE44229.1"/>
    </source>
</evidence>
<organism evidence="1 3">
    <name type="scientific">Streptomyces fulvorobeus</name>
    <dbReference type="NCBI Taxonomy" id="284028"/>
    <lineage>
        <taxon>Bacteria</taxon>
        <taxon>Bacillati</taxon>
        <taxon>Actinomycetota</taxon>
        <taxon>Actinomycetes</taxon>
        <taxon>Kitasatosporales</taxon>
        <taxon>Streptomycetaceae</taxon>
        <taxon>Streptomyces</taxon>
    </lineage>
</organism>
<accession>A0A7J0CFQ7</accession>